<feature type="compositionally biased region" description="Gly residues" evidence="1">
    <location>
        <begin position="262"/>
        <end position="274"/>
    </location>
</feature>
<feature type="compositionally biased region" description="Polar residues" evidence="1">
    <location>
        <begin position="218"/>
        <end position="230"/>
    </location>
</feature>
<feature type="transmembrane region" description="Helical" evidence="2">
    <location>
        <begin position="32"/>
        <end position="54"/>
    </location>
</feature>
<feature type="transmembrane region" description="Helical" evidence="2">
    <location>
        <begin position="92"/>
        <end position="114"/>
    </location>
</feature>
<keyword evidence="2" id="KW-0472">Membrane</keyword>
<evidence type="ECO:0000256" key="1">
    <source>
        <dbReference type="SAM" id="MobiDB-lite"/>
    </source>
</evidence>
<accession>A0A5A8C2Q8</accession>
<sequence>MAVAGPAADAEAHAHGKPPLRSSDLRSRPSSLAGRVAVLSALVVTAVAAARIAAAAPELPAPGPFVRGADDGTVADVPPESSSGVQWHRAELVLWFGWITAACTGLGVVPFLFASRLPPALSAASNAVACGMMVAASVGLVLEGAGAEQPDAPLPPPGAAARPQEQGAQYPCAWGVARTAVGVVLGLVFVRVTEALMHSHGGHEACSAGGGSGHRATSESGPQPGDSHTSGAGGADCQGGDSAAEGPAEARIVDRSRTGQGHTAGTGGMAGDGYGDAAASGEEVVVEEDETAVDSDDEERVAGLLETSRALGKADFRRALLFFTVMAAHSLAEGVGLGVSFGGTKGVRVGSVISSTLAVHNIPEGLAICLVLVPRGTSLVDAAALSILSSLPQPLFALPAYFFVDTFAALLPVGLGFAAGAMLLLSLQELWPQAAASLGKTTAFAVALTAFAAMSLFQHMVHDDDQ</sequence>
<name>A0A5A8C2Q8_CAFRO</name>
<feature type="transmembrane region" description="Helical" evidence="2">
    <location>
        <begin position="400"/>
        <end position="425"/>
    </location>
</feature>
<reference evidence="5 6" key="1">
    <citation type="submission" date="2019-07" db="EMBL/GenBank/DDBJ databases">
        <title>Genomes of Cafeteria roenbergensis.</title>
        <authorList>
            <person name="Fischer M.G."/>
            <person name="Hackl T."/>
            <person name="Roman M."/>
        </authorList>
    </citation>
    <scope>NUCLEOTIDE SEQUENCE [LARGE SCALE GENOMIC DNA]</scope>
    <source>
        <strain evidence="3 6">Cflag</strain>
        <strain evidence="4 5">RCC970-E3</strain>
    </source>
</reference>
<evidence type="ECO:0000256" key="2">
    <source>
        <dbReference type="SAM" id="Phobius"/>
    </source>
</evidence>
<feature type="region of interest" description="Disordered" evidence="1">
    <location>
        <begin position="201"/>
        <end position="298"/>
    </location>
</feature>
<comment type="caution">
    <text evidence="3">The sequence shown here is derived from an EMBL/GenBank/DDBJ whole genome shotgun (WGS) entry which is preliminary data.</text>
</comment>
<dbReference type="Proteomes" id="UP000325113">
    <property type="component" value="Unassembled WGS sequence"/>
</dbReference>
<organism evidence="3 6">
    <name type="scientific">Cafeteria roenbergensis</name>
    <name type="common">Marine flagellate</name>
    <dbReference type="NCBI Taxonomy" id="33653"/>
    <lineage>
        <taxon>Eukaryota</taxon>
        <taxon>Sar</taxon>
        <taxon>Stramenopiles</taxon>
        <taxon>Bigyra</taxon>
        <taxon>Opalozoa</taxon>
        <taxon>Bicosoecida</taxon>
        <taxon>Cafeteriaceae</taxon>
        <taxon>Cafeteria</taxon>
    </lineage>
</organism>
<feature type="transmembrane region" description="Helical" evidence="2">
    <location>
        <begin position="167"/>
        <end position="190"/>
    </location>
</feature>
<evidence type="ECO:0000313" key="5">
    <source>
        <dbReference type="Proteomes" id="UP000324907"/>
    </source>
</evidence>
<dbReference type="EMBL" id="VLTL01000120">
    <property type="protein sequence ID" value="KAA0159803.1"/>
    <property type="molecule type" value="Genomic_DNA"/>
</dbReference>
<dbReference type="PANTHER" id="PTHR11040:SF70">
    <property type="entry name" value="OS05G0316100 PROTEIN"/>
    <property type="match status" value="1"/>
</dbReference>
<dbReference type="Proteomes" id="UP000324907">
    <property type="component" value="Unassembled WGS sequence"/>
</dbReference>
<proteinExistence type="predicted"/>
<gene>
    <name evidence="4" type="ORF">FNF28_05657</name>
    <name evidence="3" type="ORF">FNF31_07695</name>
</gene>
<dbReference type="GO" id="GO:0005385">
    <property type="term" value="F:zinc ion transmembrane transporter activity"/>
    <property type="evidence" value="ECO:0007669"/>
    <property type="project" value="TreeGrafter"/>
</dbReference>
<feature type="region of interest" description="Disordered" evidence="1">
    <location>
        <begin position="1"/>
        <end position="27"/>
    </location>
</feature>
<evidence type="ECO:0000313" key="6">
    <source>
        <dbReference type="Proteomes" id="UP000325113"/>
    </source>
</evidence>
<keyword evidence="2" id="KW-0812">Transmembrane</keyword>
<feature type="transmembrane region" description="Helical" evidence="2">
    <location>
        <begin position="126"/>
        <end position="147"/>
    </location>
</feature>
<keyword evidence="2" id="KW-1133">Transmembrane helix</keyword>
<evidence type="ECO:0000313" key="4">
    <source>
        <dbReference type="EMBL" id="KAA0159803.1"/>
    </source>
</evidence>
<protein>
    <recommendedName>
        <fullName evidence="7">ZIP family transporter</fullName>
    </recommendedName>
</protein>
<feature type="transmembrane region" description="Helical" evidence="2">
    <location>
        <begin position="319"/>
        <end position="341"/>
    </location>
</feature>
<dbReference type="EMBL" id="VLTM01000177">
    <property type="protein sequence ID" value="KAA0146789.1"/>
    <property type="molecule type" value="Genomic_DNA"/>
</dbReference>
<dbReference type="GO" id="GO:0016020">
    <property type="term" value="C:membrane"/>
    <property type="evidence" value="ECO:0007669"/>
    <property type="project" value="TreeGrafter"/>
</dbReference>
<evidence type="ECO:0000313" key="3">
    <source>
        <dbReference type="EMBL" id="KAA0146789.1"/>
    </source>
</evidence>
<evidence type="ECO:0008006" key="7">
    <source>
        <dbReference type="Google" id="ProtNLM"/>
    </source>
</evidence>
<dbReference type="AlphaFoldDB" id="A0A5A8C2Q8"/>
<feature type="compositionally biased region" description="Acidic residues" evidence="1">
    <location>
        <begin position="284"/>
        <end position="298"/>
    </location>
</feature>
<feature type="transmembrane region" description="Helical" evidence="2">
    <location>
        <begin position="437"/>
        <end position="457"/>
    </location>
</feature>
<dbReference type="PANTHER" id="PTHR11040">
    <property type="entry name" value="ZINC/IRON TRANSPORTER"/>
    <property type="match status" value="1"/>
</dbReference>